<evidence type="ECO:0000256" key="1">
    <source>
        <dbReference type="ARBA" id="ARBA00004586"/>
    </source>
</evidence>
<reference evidence="7 8" key="1">
    <citation type="journal article" date="2019" name="PLoS Negl. Trop. Dis.">
        <title>Whole genome sequencing of Entamoeba nuttalli reveals mammalian host-related molecular signatures and a novel octapeptide-repeat surface protein.</title>
        <authorList>
            <person name="Tanaka M."/>
            <person name="Makiuchi T."/>
            <person name="Komiyama T."/>
            <person name="Shiina T."/>
            <person name="Osaki K."/>
            <person name="Tachibana H."/>
        </authorList>
    </citation>
    <scope>NUCLEOTIDE SEQUENCE [LARGE SCALE GENOMIC DNA]</scope>
    <source>
        <strain evidence="7 8">P19-061405</strain>
    </source>
</reference>
<dbReference type="InterPro" id="IPR036174">
    <property type="entry name" value="Znf_Sec23_Sec24_sf"/>
</dbReference>
<dbReference type="InterPro" id="IPR029006">
    <property type="entry name" value="ADF-H/Gelsolin-like_dom_sf"/>
</dbReference>
<evidence type="ECO:0008006" key="9">
    <source>
        <dbReference type="Google" id="ProtNLM"/>
    </source>
</evidence>
<evidence type="ECO:0000313" key="7">
    <source>
        <dbReference type="EMBL" id="GAB1224501.1"/>
    </source>
</evidence>
<protein>
    <recommendedName>
        <fullName evidence="9">Sec24 protein</fullName>
    </recommendedName>
</protein>
<dbReference type="Gene3D" id="3.40.20.10">
    <property type="entry name" value="Severin"/>
    <property type="match status" value="1"/>
</dbReference>
<comment type="caution">
    <text evidence="7">The sequence shown here is derived from an EMBL/GenBank/DDBJ whole genome shotgun (WGS) entry which is preliminary data.</text>
</comment>
<gene>
    <name evidence="7" type="ORF">ENUP19_0205G0003</name>
</gene>
<feature type="domain" description="Sec23/Sec24 beta-sandwich" evidence="6">
    <location>
        <begin position="359"/>
        <end position="442"/>
    </location>
</feature>
<comment type="subcellular location">
    <subcellularLocation>
        <location evidence="1">Endoplasmic reticulum membrane</location>
    </subcellularLocation>
</comment>
<dbReference type="PANTHER" id="PTHR13803">
    <property type="entry name" value="SEC24-RELATED PROTEIN"/>
    <property type="match status" value="1"/>
</dbReference>
<dbReference type="SUPFAM" id="SSF81995">
    <property type="entry name" value="beta-sandwich domain of Sec23/24"/>
    <property type="match status" value="1"/>
</dbReference>
<dbReference type="SUPFAM" id="SSF82919">
    <property type="entry name" value="Zn-finger domain of Sec23/24"/>
    <property type="match status" value="1"/>
</dbReference>
<evidence type="ECO:0000256" key="4">
    <source>
        <dbReference type="ARBA" id="ARBA00023136"/>
    </source>
</evidence>
<dbReference type="InterPro" id="IPR006896">
    <property type="entry name" value="Sec23/24_trunk_dom"/>
</dbReference>
<dbReference type="EMBL" id="BAAFRS010000205">
    <property type="protein sequence ID" value="GAB1224501.1"/>
    <property type="molecule type" value="Genomic_DNA"/>
</dbReference>
<dbReference type="InterPro" id="IPR050550">
    <property type="entry name" value="SEC23_SEC24_subfamily"/>
</dbReference>
<dbReference type="Gene3D" id="2.60.40.1670">
    <property type="entry name" value="beta-sandwich domain of Sec23/24"/>
    <property type="match status" value="1"/>
</dbReference>
<dbReference type="Pfam" id="PF04811">
    <property type="entry name" value="Sec23_trunk"/>
    <property type="match status" value="1"/>
</dbReference>
<keyword evidence="3" id="KW-0931">ER-Golgi transport</keyword>
<keyword evidence="4" id="KW-0472">Membrane</keyword>
<evidence type="ECO:0000259" key="5">
    <source>
        <dbReference type="Pfam" id="PF04811"/>
    </source>
</evidence>
<evidence type="ECO:0000313" key="8">
    <source>
        <dbReference type="Proteomes" id="UP001628156"/>
    </source>
</evidence>
<dbReference type="SUPFAM" id="SSF53300">
    <property type="entry name" value="vWA-like"/>
    <property type="match status" value="1"/>
</dbReference>
<dbReference type="InterPro" id="IPR036175">
    <property type="entry name" value="Sec23/24_helical_dom_sf"/>
</dbReference>
<feature type="domain" description="Sec23/Sec24 trunk" evidence="5">
    <location>
        <begin position="123"/>
        <end position="340"/>
    </location>
</feature>
<dbReference type="PANTHER" id="PTHR13803:SF39">
    <property type="entry name" value="SECRETORY 24AB, ISOFORM A"/>
    <property type="match status" value="1"/>
</dbReference>
<dbReference type="SUPFAM" id="SSF81811">
    <property type="entry name" value="Helical domain of Sec23/24"/>
    <property type="match status" value="1"/>
</dbReference>
<organism evidence="7 8">
    <name type="scientific">Entamoeba nuttalli</name>
    <dbReference type="NCBI Taxonomy" id="412467"/>
    <lineage>
        <taxon>Eukaryota</taxon>
        <taxon>Amoebozoa</taxon>
        <taxon>Evosea</taxon>
        <taxon>Archamoebae</taxon>
        <taxon>Mastigamoebida</taxon>
        <taxon>Entamoebidae</taxon>
        <taxon>Entamoeba</taxon>
    </lineage>
</organism>
<keyword evidence="2" id="KW-0256">Endoplasmic reticulum</keyword>
<dbReference type="InterPro" id="IPR012990">
    <property type="entry name" value="Beta-sandwich_Sec23_24"/>
</dbReference>
<dbReference type="Gene3D" id="1.20.120.730">
    <property type="entry name" value="Sec23/Sec24 helical domain"/>
    <property type="match status" value="1"/>
</dbReference>
<dbReference type="InterPro" id="IPR036465">
    <property type="entry name" value="vWFA_dom_sf"/>
</dbReference>
<evidence type="ECO:0000259" key="6">
    <source>
        <dbReference type="Pfam" id="PF08033"/>
    </source>
</evidence>
<accession>A0ABQ0DNS4</accession>
<name>A0ABQ0DNS4_9EUKA</name>
<keyword evidence="3" id="KW-0813">Transport</keyword>
<dbReference type="Proteomes" id="UP001628156">
    <property type="component" value="Unassembled WGS sequence"/>
</dbReference>
<keyword evidence="8" id="KW-1185">Reference proteome</keyword>
<dbReference type="Gene3D" id="2.30.30.380">
    <property type="entry name" value="Zn-finger domain of Sec23/24"/>
    <property type="match status" value="1"/>
</dbReference>
<dbReference type="Gene3D" id="3.40.50.410">
    <property type="entry name" value="von Willebrand factor, type A domain"/>
    <property type="match status" value="1"/>
</dbReference>
<evidence type="ECO:0000256" key="3">
    <source>
        <dbReference type="ARBA" id="ARBA00022892"/>
    </source>
</evidence>
<dbReference type="Pfam" id="PF08033">
    <property type="entry name" value="Sec23_BS"/>
    <property type="match status" value="1"/>
</dbReference>
<proteinExistence type="predicted"/>
<sequence length="708" mass="81600">MSEFVAFNSTVLPDNDSMLKKYSIPLVLQITPFAEKEVPNIQVNAVSDMPRCAYCRAFMSKEMNWIRLGGKYICGYCRHNNEKFYLRYKFMERDGINSFPELTNDVYEFEYQKSMNTIYQTIIMIDTSYNFIQTKDYKNMLISLKSYVNNSISLRHYICIITYNTNITLYQIGDTTRQLKFPIIDEKVSQYTIPYYKSIFINSDNKQRVNELFDSLLDIEQMKELTENNPRGCCFGTCLELANDLLNARGGTIISVCGTKCGLGKGVLSKKVNENYFNSTQEPILLQPDHSNDFYQKIALHCSSVNTVVHMFLFENEDLNVPTISECCHLTNGVLKVYQPNTTPLQNIVIDLSNLTPFAFDCAIRLRQPNFINIDYVNGHYFQKTITNYTMPVLRKDSTFVFHLSINGEIKYSKALFQFGLSYITIDGSKRTRVFNIGLNVSSNIQDFMINLNTQATINALLSQTLIQAQQYTLNQSISKTMDSLITYKNLLVQGSFLPIYLYGMSKHELFNNKQLSVDSRYELLYHFQTFSPSLLSEFVPLLYKVIAFDDVQQTQLFSSLITKDIFVLVTNQIIVIVPQDIEPINLQQWLCISSLNEVESIIDWNTCLIKEAIKKIKDMNKMLSVVFTVYGSTQFQQKKLNQFCSKSAAESKNCPFNEYLEKCDGKFKYDFKYRALACPFHPTKRINPHASLLFFLASAQVVPSLKL</sequence>
<evidence type="ECO:0000256" key="2">
    <source>
        <dbReference type="ARBA" id="ARBA00022824"/>
    </source>
</evidence>